<feature type="region of interest" description="Disordered" evidence="1">
    <location>
        <begin position="726"/>
        <end position="774"/>
    </location>
</feature>
<feature type="region of interest" description="Disordered" evidence="1">
    <location>
        <begin position="1281"/>
        <end position="1333"/>
    </location>
</feature>
<sequence>MEPAVHTKEWSAPVRTTVTGEPPKPDVPTETSRSELRRHDLRFITPLYKTEATTNGKPESELITEAKVQTRPLDRPADYRVEKEEETYRLHMIDPKTEPVRTEVTSRTLPADLRRIRKPLDFPSSHSHCSFIKLNPLERPQRQRLRSVEVRPITPHDYLSESLERHRAISLSPLRSKLKVDEKSVNEPWQRISRLERKDVPPSWRTLEKEDSYSIAEGVPPYRFRERPSLSPTCFSECDPRDGHFYDSYTPAILLLPPSVGAALSPRVEDHRPSTYALRTRKRLPHEILTSLVERQRNFYSEQKSGFTGQEDRESLSGRPGGYFTRGAPMPAPYGSSQSVNNPVNSGCGRNEGYRIGAAAPWRYRAAQRPYAPKSETSHGNEPCSPLRENWPRPSSAPLFKEKITLPMRRLPVAEEEEEYSFAYDDFNERVSFSERSSRGRDIPKAYYDERLLGARGTSESSGFESPKQADKRKSRQDVACQYDPVGQVSVALQSHEATDPEGDRTGQGLSTFRDQETVQQAPAMDTKLSAILEEKEAARKSAHFKQSVLSESQAPTVPTDTQRVDDSQTTSTMCELLEMTRSKTWRRTYPVETPTDVVKSRIVCGKEVLATDAFLIDMEARRRKFLESPPAAPQINRTGRTWRMPDVEPYEYPERRTPLRTFECVDDKHHFWKPELVEPLYKRETKRFTPPPSPQQFPPDIRGQSSQSDFDRTRRLFEQVMVATRRVDDASQHPNAPSPQYDVADPPKEKASPASARRPSVTRTSGFDLRKSPRVTDDVSHFLAEHSPHRRSPLVKETYSAQYERRENSRRSFSEYPIPQRAAARQQEMAEMAEIRKKLLENARNRSTVNVNEVSKVEAELLPIPSPTKCQSQTNVASWEYNNAFSPRSVVSINGHTNNRGLLRIRTDLSPAASKFQSVPKSNVSVQTYGQTAPVAPQVVPLQAVLLPIGAASSFTSEWTRDYRTVHEVDGKFPSGDAGDTGSRQSTLIKIKDEHAKKPKSIMKQQKLATEESRSENVRRAAAREETPQVTETIEKIEETTTTEEVERRIRGRSKRDKRERHHGRKGEHRHLGYARGRAGALGWAQQRSATFDDPPWTTPFGASQDSPWRHRPMVQGNYEHRQTSQPTVRETYHREVKSKKVHDSGSNGAYYRTPEYRRRDDYWRDDYGRGSDFHKSYSSRNIFHNEFADDFDTQYPIVEFPPTLPRDSDAHQQRHHHVQKSRSLLDWEDQRRADMMRSRRAWDDGMDDLERDFRDSLLMPMPPYGGNLKQREYREQEIPGGHETFSREVTAQSGTRPYSASGRGGSSGGVTHFKESKQEMQYKKEHTTDRL</sequence>
<name>A0A5S6QLE2_TRIMR</name>
<organism evidence="2 3">
    <name type="scientific">Trichuris muris</name>
    <name type="common">Mouse whipworm</name>
    <dbReference type="NCBI Taxonomy" id="70415"/>
    <lineage>
        <taxon>Eukaryota</taxon>
        <taxon>Metazoa</taxon>
        <taxon>Ecdysozoa</taxon>
        <taxon>Nematoda</taxon>
        <taxon>Enoplea</taxon>
        <taxon>Dorylaimia</taxon>
        <taxon>Trichinellida</taxon>
        <taxon>Trichuridae</taxon>
        <taxon>Trichuris</taxon>
    </lineage>
</organism>
<feature type="region of interest" description="Disordered" evidence="1">
    <location>
        <begin position="545"/>
        <end position="569"/>
    </location>
</feature>
<evidence type="ECO:0000256" key="1">
    <source>
        <dbReference type="SAM" id="MobiDB-lite"/>
    </source>
</evidence>
<evidence type="ECO:0000313" key="2">
    <source>
        <dbReference type="Proteomes" id="UP000046395"/>
    </source>
</evidence>
<feature type="region of interest" description="Disordered" evidence="1">
    <location>
        <begin position="1092"/>
        <end position="1153"/>
    </location>
</feature>
<accession>A0A5S6QLE2</accession>
<feature type="compositionally biased region" description="Polar residues" evidence="1">
    <location>
        <begin position="1289"/>
        <end position="1300"/>
    </location>
</feature>
<evidence type="ECO:0000313" key="3">
    <source>
        <dbReference type="WBParaSite" id="TMUE_2000008023.1"/>
    </source>
</evidence>
<dbReference type="WBParaSite" id="TMUE_2000008023.1">
    <property type="protein sequence ID" value="TMUE_2000008023.1"/>
    <property type="gene ID" value="WBGene00300131"/>
</dbReference>
<feature type="region of interest" description="Disordered" evidence="1">
    <location>
        <begin position="991"/>
        <end position="1072"/>
    </location>
</feature>
<feature type="region of interest" description="Disordered" evidence="1">
    <location>
        <begin position="457"/>
        <end position="478"/>
    </location>
</feature>
<proteinExistence type="predicted"/>
<keyword evidence="2" id="KW-1185">Reference proteome</keyword>
<feature type="compositionally biased region" description="Polar residues" evidence="1">
    <location>
        <begin position="548"/>
        <end position="569"/>
    </location>
</feature>
<feature type="region of interest" description="Disordered" evidence="1">
    <location>
        <begin position="686"/>
        <end position="711"/>
    </location>
</feature>
<feature type="compositionally biased region" description="Basic and acidic residues" evidence="1">
    <location>
        <begin position="1010"/>
        <end position="1050"/>
    </location>
</feature>
<feature type="compositionally biased region" description="Basic residues" evidence="1">
    <location>
        <begin position="1051"/>
        <end position="1072"/>
    </location>
</feature>
<feature type="compositionally biased region" description="Basic and acidic residues" evidence="1">
    <location>
        <begin position="1314"/>
        <end position="1333"/>
    </location>
</feature>
<feature type="compositionally biased region" description="Polar residues" evidence="1">
    <location>
        <begin position="508"/>
        <end position="519"/>
    </location>
</feature>
<dbReference type="Proteomes" id="UP000046395">
    <property type="component" value="Unassembled WGS sequence"/>
</dbReference>
<feature type="region of interest" description="Disordered" evidence="1">
    <location>
        <begin position="369"/>
        <end position="396"/>
    </location>
</feature>
<feature type="region of interest" description="Disordered" evidence="1">
    <location>
        <begin position="496"/>
        <end position="519"/>
    </location>
</feature>
<feature type="region of interest" description="Disordered" evidence="1">
    <location>
        <begin position="1"/>
        <end position="35"/>
    </location>
</feature>
<reference evidence="3" key="1">
    <citation type="submission" date="2019-12" db="UniProtKB">
        <authorList>
            <consortium name="WormBaseParasite"/>
        </authorList>
    </citation>
    <scope>IDENTIFICATION</scope>
</reference>
<protein>
    <submittedName>
        <fullName evidence="3">Uncharacterized protein</fullName>
    </submittedName>
</protein>